<proteinExistence type="predicted"/>
<reference evidence="4" key="1">
    <citation type="journal article" date="2021" name="Proc. Natl. Acad. Sci. U.S.A.">
        <title>A Catalog of Tens of Thousands of Viruses from Human Metagenomes Reveals Hidden Associations with Chronic Diseases.</title>
        <authorList>
            <person name="Tisza M.J."/>
            <person name="Buck C.B."/>
        </authorList>
    </citation>
    <scope>NUCLEOTIDE SEQUENCE</scope>
    <source>
        <strain evidence="4">Ctx254</strain>
    </source>
</reference>
<evidence type="ECO:0000256" key="1">
    <source>
        <dbReference type="SAM" id="Coils"/>
    </source>
</evidence>
<keyword evidence="3" id="KW-0472">Membrane</keyword>
<feature type="transmembrane region" description="Helical" evidence="3">
    <location>
        <begin position="1091"/>
        <end position="1116"/>
    </location>
</feature>
<evidence type="ECO:0000256" key="3">
    <source>
        <dbReference type="SAM" id="Phobius"/>
    </source>
</evidence>
<accession>A0A8S5TVG9</accession>
<evidence type="ECO:0000313" key="4">
    <source>
        <dbReference type="EMBL" id="DAF86198.1"/>
    </source>
</evidence>
<feature type="transmembrane region" description="Helical" evidence="3">
    <location>
        <begin position="767"/>
        <end position="785"/>
    </location>
</feature>
<feature type="coiled-coil region" evidence="1">
    <location>
        <begin position="1672"/>
        <end position="1734"/>
    </location>
</feature>
<sequence>MRFNNAQFESKVQQTMKTLTAFDKKLKLDGAEKGLEKISGVAEKMNFTKLESAIENLGSKFSAMEVIGVSALARITSQAVDAGERLVKSLSLDQVTAGWNKYAQKTASVQTIMNATGKSITKVNSYLDKLMWYSDETSYGFTDMTQSLGQLTAAGGDIDKMIPMIMGIANATAYAGKGASEFQRVIYNLNQSYSQGYLNLMDWKSVELAGVATAELKQQIIDTGVELGKIKKGAVTVGTFGSTLSKKWADKEVMETAFGKLADFTMAIKEGVDNGTYKNASEGIAALADQYDEATVKAFKAAQEAKSFSEAIDATKDAVSSGWLETFEIIFGNYDIAKGFWTDLTDSLWDLFAAGKDSRNDLLSGAFDNGWTQMMKSGLSDVSDLLETGLYQGLSNVGVITDEDVEKAGSFGAAVGEALKKGKLSTETLEKALRGAGNGFSKMLDLSDAELKKLGYTRKEVENISSKFTKFFEKVDDGTLSISDFADKMTQTSGREHLFNGILNVLNDISAALQPMKDAFNDILGPTCEGIYKALTAFDEFTGKLQLSEDTADKVQRAFAGFFSVIKMGLSFLKGVGSGIATVFTSLSPVGNSLLTLAANIGDYFVKLEQSSNITGTFSEVLSTLSYILDKVAGGIQKVIDWIIELGTKTSVVFDPIKAVGTWFENFISFITPKLKWLADKIGEIFEELGSGVSGAFGNLNTNAVWGFANAGMIAGLVAGIKGFLAAFKDIGSTIKDTVGGVTELLNKLGEAIAAWKNNKNAETLKTIATAVAILAGSLVVLSMVKPERLAASVGAMISLFIELLAALAIYDEITKKTKKVGKGTSSMVVMAAGVLILSSALKKIADIDSEKLVSSVIALGAVMAELVAAQIAISKWAPDGAKHAMSMLVMAAAVRVLAGAIEQLGSLEWDEIVKGLVAVGGLLAEVAAFSALSKFSELSVGKAAGILILAAALAVLEKSVTAFSKMSLKQIGRGLAAVGGLLAEIAAFSFLSSFADHILSTAVAMTILSGGLLILSNAMANLGGMSLEQIGAALAALGGGLIEMGIALTLVKGSLASAASFLIMAAALNALVSPLKTFSEMSLEEIGHGLLALGGAMGIFAIAVGGLSLIGPIVIGVSLALSLLAGSFALLLGAMAAVSLMPLKMDVLVGALGTLGAAVGVFIAGVIAGLGTAVGSIATAIAEIVVAVCNAIAEAAPAIGDALIELITALCDVLITCMPKIEATVEVLIYALCDVLIACTPRILETIDTVFGNVFSYIGSKLTDLGKWLWEKIKDPFGVNNAVDAAKESGKNVAAGYAEGIAEGADLPATGIVGLAKAAQTAFKVFWGIHSPSKLAAEDAGYIVDGLIQGLGNNTGAAKSAMAALANGMNDAFDNELGLQASTSVGIKDGQLFVSDIGEGVANKADNLCSFMENLGVRAHNAFRSGLGLSGAQSTGTTTQRTSAEIEKELENMVLSPEYRAQLQEELRAAYMAEGKQADDIDWSKFWGSLVNPDGDSGNTDENPTGTTTKSKTKKTLAQQITEKYKTRLEANKALRESMDSEYELWQAENQYSADADTLLAKKTENAAAEIANQTDRVAIAQAKYDELYSKWGADKTETRQAYADLLSEKTSLAKLKSEQYTNLFEDVAKRYDTNLSTLEKEYSLWTAENDKTATKTDKLNRETEYMTAELEVKQKKLANAQEQYDTLKAQYGEQDLRTLEAYNDLLDAQTEAAKLQADIANQELELIKARIDAISSAQSRMQTRMDILSTAYDDGSLSERESAYEQAVEQYGKDSEEARKARFQGTTSAILSTVTALKNLNYQMQQTNKLQAELAELTPGTATYDSKQSEILSSKSSFIGFASNLADALNMEDTGKRAMLIFANSIQDHWGEVSKAFQTVMTKVSAGMSEGMKQTFSDAFGWMSSDEGIQMETEFISAISSALQGDWGGAVASAFAFGMDLAFSDAGKSAREWVAKLFAEDILPGIQNGSGQLTEVIGQAMGEIGKMAQGSGGVVETLGNIGTVLSNVGGVLMSFLSEFWWVFLIVGAIAAVIGGIAWYANKKKQSQGSGIYDVGKDLNKDFADGVEDGFDDVDNAVTDMTENAVDIARGALSTIDRVIGDDYEYTPQITPVVDLSNVIESADEATGAFEATTKAMTLDDDVSRKMAAQIEAQAEIQNGLKQASNAETLNAISALGAHMDGVAQSIKGMSVNINGRKTIGYIDSEMGRRVAAKVR</sequence>
<feature type="transmembrane region" description="Helical" evidence="3">
    <location>
        <begin position="1058"/>
        <end position="1079"/>
    </location>
</feature>
<feature type="transmembrane region" description="Helical" evidence="3">
    <location>
        <begin position="945"/>
        <end position="964"/>
    </location>
</feature>
<feature type="transmembrane region" description="Helical" evidence="3">
    <location>
        <begin position="914"/>
        <end position="933"/>
    </location>
</feature>
<evidence type="ECO:0000256" key="2">
    <source>
        <dbReference type="SAM" id="MobiDB-lite"/>
    </source>
</evidence>
<feature type="transmembrane region" description="Helical" evidence="3">
    <location>
        <begin position="1122"/>
        <end position="1141"/>
    </location>
</feature>
<feature type="transmembrane region" description="Helical" evidence="3">
    <location>
        <begin position="999"/>
        <end position="1019"/>
    </location>
</feature>
<protein>
    <submittedName>
        <fullName evidence="4">Tail tape measure</fullName>
    </submittedName>
</protein>
<keyword evidence="3" id="KW-1133">Transmembrane helix</keyword>
<organism evidence="4">
    <name type="scientific">Siphoviridae sp. ctx254</name>
    <dbReference type="NCBI Taxonomy" id="2825737"/>
    <lineage>
        <taxon>Viruses</taxon>
        <taxon>Duplodnaviria</taxon>
        <taxon>Heunggongvirae</taxon>
        <taxon>Uroviricota</taxon>
        <taxon>Caudoviricetes</taxon>
    </lineage>
</organism>
<feature type="transmembrane region" description="Helical" evidence="3">
    <location>
        <begin position="976"/>
        <end position="993"/>
    </location>
</feature>
<feature type="region of interest" description="Disordered" evidence="2">
    <location>
        <begin position="1494"/>
        <end position="1515"/>
    </location>
</feature>
<dbReference type="EMBL" id="BK015941">
    <property type="protein sequence ID" value="DAF86198.1"/>
    <property type="molecule type" value="Genomic_DNA"/>
</dbReference>
<feature type="transmembrane region" description="Helical" evidence="3">
    <location>
        <begin position="1031"/>
        <end position="1052"/>
    </location>
</feature>
<feature type="transmembrane region" description="Helical" evidence="3">
    <location>
        <begin position="1148"/>
        <end position="1171"/>
    </location>
</feature>
<feature type="transmembrane region" description="Helical" evidence="3">
    <location>
        <begin position="853"/>
        <end position="873"/>
    </location>
</feature>
<keyword evidence="3" id="KW-0812">Transmembrane</keyword>
<feature type="transmembrane region" description="Helical" evidence="3">
    <location>
        <begin position="2021"/>
        <end position="2042"/>
    </location>
</feature>
<name>A0A8S5TVG9_9CAUD</name>
<feature type="transmembrane region" description="Helical" evidence="3">
    <location>
        <begin position="790"/>
        <end position="811"/>
    </location>
</feature>
<keyword evidence="1" id="KW-0175">Coiled coil</keyword>